<evidence type="ECO:0000313" key="2">
    <source>
        <dbReference type="Proteomes" id="UP000316298"/>
    </source>
</evidence>
<evidence type="ECO:0000313" key="1">
    <source>
        <dbReference type="EMBL" id="TQJ17850.1"/>
    </source>
</evidence>
<dbReference type="OrthoDB" id="3820281at2"/>
<dbReference type="EMBL" id="VFMM01000001">
    <property type="protein sequence ID" value="TQJ17850.1"/>
    <property type="molecule type" value="Genomic_DNA"/>
</dbReference>
<proteinExistence type="predicted"/>
<dbReference type="RefSeq" id="WP_141854605.1">
    <property type="nucleotide sequence ID" value="NZ_BAAAKA010000003.1"/>
</dbReference>
<protein>
    <submittedName>
        <fullName evidence="1">Uncharacterized protein</fullName>
    </submittedName>
</protein>
<dbReference type="AlphaFoldDB" id="A0A542ER88"/>
<comment type="caution">
    <text evidence="1">The sequence shown here is derived from an EMBL/GenBank/DDBJ whole genome shotgun (WGS) entry which is preliminary data.</text>
</comment>
<reference evidence="1 2" key="1">
    <citation type="submission" date="2019-06" db="EMBL/GenBank/DDBJ databases">
        <title>Sequencing the genomes of 1000 actinobacteria strains.</title>
        <authorList>
            <person name="Klenk H.-P."/>
        </authorList>
    </citation>
    <scope>NUCLEOTIDE SEQUENCE [LARGE SCALE GENOMIC DNA]</scope>
    <source>
        <strain evidence="1 2">DSM 17305</strain>
    </source>
</reference>
<gene>
    <name evidence="1" type="ORF">FB475_1979</name>
</gene>
<dbReference type="Proteomes" id="UP000316298">
    <property type="component" value="Unassembled WGS sequence"/>
</dbReference>
<organism evidence="1 2">
    <name type="scientific">Kribbella jejuensis</name>
    <dbReference type="NCBI Taxonomy" id="236068"/>
    <lineage>
        <taxon>Bacteria</taxon>
        <taxon>Bacillati</taxon>
        <taxon>Actinomycetota</taxon>
        <taxon>Actinomycetes</taxon>
        <taxon>Propionibacteriales</taxon>
        <taxon>Kribbellaceae</taxon>
        <taxon>Kribbella</taxon>
    </lineage>
</organism>
<keyword evidence="2" id="KW-1185">Reference proteome</keyword>
<accession>A0A542ER88</accession>
<name>A0A542ER88_9ACTN</name>
<sequence length="194" mass="20314">MDRAKLRDRLVTAAVVATVLAVIGVTNALATGGGSGTGPLPGPDPAPAAMRLVGYGHAAIAVPKVWGTNISRCGVPRRDAVLIDDCGRPRPKGLSKVELTTTPPVDFRVDDTFSLNGVRAERTWTSCSDDNVCWGAVGLPSLNVWFRASSSGSAGAVDQILTRITVLPDHVDVPNPRPDIMLTPGNALTLTVNR</sequence>